<keyword evidence="7" id="KW-1185">Reference proteome</keyword>
<comment type="similarity">
    <text evidence="1">Belongs to the LysR transcriptional regulatory family.</text>
</comment>
<gene>
    <name evidence="6" type="ORF">NSE01_17800</name>
</gene>
<feature type="domain" description="HTH lysR-type" evidence="5">
    <location>
        <begin position="1"/>
        <end position="59"/>
    </location>
</feature>
<dbReference type="PANTHER" id="PTHR30537">
    <property type="entry name" value="HTH-TYPE TRANSCRIPTIONAL REGULATOR"/>
    <property type="match status" value="1"/>
</dbReference>
<dbReference type="GO" id="GO:0043565">
    <property type="term" value="F:sequence-specific DNA binding"/>
    <property type="evidence" value="ECO:0007669"/>
    <property type="project" value="TreeGrafter"/>
</dbReference>
<dbReference type="GO" id="GO:0003700">
    <property type="term" value="F:DNA-binding transcription factor activity"/>
    <property type="evidence" value="ECO:0007669"/>
    <property type="project" value="InterPro"/>
</dbReference>
<keyword evidence="2" id="KW-0805">Transcription regulation</keyword>
<accession>A0A512AJR0</accession>
<dbReference type="Pfam" id="PF03466">
    <property type="entry name" value="LysR_substrate"/>
    <property type="match status" value="1"/>
</dbReference>
<organism evidence="6 7">
    <name type="scientific">Novosphingobium sediminis</name>
    <dbReference type="NCBI Taxonomy" id="707214"/>
    <lineage>
        <taxon>Bacteria</taxon>
        <taxon>Pseudomonadati</taxon>
        <taxon>Pseudomonadota</taxon>
        <taxon>Alphaproteobacteria</taxon>
        <taxon>Sphingomonadales</taxon>
        <taxon>Sphingomonadaceae</taxon>
        <taxon>Novosphingobium</taxon>
    </lineage>
</organism>
<dbReference type="Proteomes" id="UP000321464">
    <property type="component" value="Unassembled WGS sequence"/>
</dbReference>
<dbReference type="Gene3D" id="1.10.10.10">
    <property type="entry name" value="Winged helix-like DNA-binding domain superfamily/Winged helix DNA-binding domain"/>
    <property type="match status" value="1"/>
</dbReference>
<dbReference type="FunFam" id="1.10.10.10:FF:000001">
    <property type="entry name" value="LysR family transcriptional regulator"/>
    <property type="match status" value="1"/>
</dbReference>
<dbReference type="AlphaFoldDB" id="A0A512AJR0"/>
<evidence type="ECO:0000256" key="1">
    <source>
        <dbReference type="ARBA" id="ARBA00009437"/>
    </source>
</evidence>
<dbReference type="EMBL" id="BJYR01000012">
    <property type="protein sequence ID" value="GEN99947.1"/>
    <property type="molecule type" value="Genomic_DNA"/>
</dbReference>
<evidence type="ECO:0000259" key="5">
    <source>
        <dbReference type="PROSITE" id="PS50931"/>
    </source>
</evidence>
<dbReference type="RefSeq" id="WP_147159270.1">
    <property type="nucleotide sequence ID" value="NZ_BJYR01000012.1"/>
</dbReference>
<sequence length="302" mass="32719">MDRLVAMKQFATVVETGSFSAAARRLNMGQPAVSKAIANLEEYLGVRLLTRTTRAQHLTDAGQRFYERARIVLDEADEAEAAAREAATSLAGRLRLAAPPTYAALHVLPRLSEFLDAHPDLSIDLILDDRWVDLIEQGVDLAIRLGKPADSSLVARRLGSSQRILVASCDYLDRMGAPKTPEDLLAHRVVAYSQFEGATAWSFNKGTAAVSVAVQPTLRVSAAEGMRSCILAGLGIGMGSRLMFAPELSAGTVRPVLTEWNLSTLDVWAMFPSGRKSSRRARAFVDWLESIVGSDGELRPAA</sequence>
<dbReference type="GO" id="GO:0006351">
    <property type="term" value="P:DNA-templated transcription"/>
    <property type="evidence" value="ECO:0007669"/>
    <property type="project" value="TreeGrafter"/>
</dbReference>
<name>A0A512AJR0_9SPHN</name>
<protein>
    <submittedName>
        <fullName evidence="6">LysR family transcriptional regulator</fullName>
    </submittedName>
</protein>
<proteinExistence type="inferred from homology"/>
<dbReference type="OrthoDB" id="9786526at2"/>
<keyword evidence="4" id="KW-0804">Transcription</keyword>
<evidence type="ECO:0000256" key="4">
    <source>
        <dbReference type="ARBA" id="ARBA00023163"/>
    </source>
</evidence>
<evidence type="ECO:0000256" key="3">
    <source>
        <dbReference type="ARBA" id="ARBA00023125"/>
    </source>
</evidence>
<dbReference type="InterPro" id="IPR058163">
    <property type="entry name" value="LysR-type_TF_proteobact-type"/>
</dbReference>
<dbReference type="PANTHER" id="PTHR30537:SF5">
    <property type="entry name" value="HTH-TYPE TRANSCRIPTIONAL ACTIVATOR TTDR-RELATED"/>
    <property type="match status" value="1"/>
</dbReference>
<dbReference type="InterPro" id="IPR036390">
    <property type="entry name" value="WH_DNA-bd_sf"/>
</dbReference>
<evidence type="ECO:0000313" key="7">
    <source>
        <dbReference type="Proteomes" id="UP000321464"/>
    </source>
</evidence>
<dbReference type="InterPro" id="IPR005119">
    <property type="entry name" value="LysR_subst-bd"/>
</dbReference>
<dbReference type="PROSITE" id="PS50931">
    <property type="entry name" value="HTH_LYSR"/>
    <property type="match status" value="1"/>
</dbReference>
<evidence type="ECO:0000313" key="6">
    <source>
        <dbReference type="EMBL" id="GEN99947.1"/>
    </source>
</evidence>
<dbReference type="Pfam" id="PF00126">
    <property type="entry name" value="HTH_1"/>
    <property type="match status" value="1"/>
</dbReference>
<dbReference type="Gene3D" id="3.40.190.290">
    <property type="match status" value="1"/>
</dbReference>
<comment type="caution">
    <text evidence="6">The sequence shown here is derived from an EMBL/GenBank/DDBJ whole genome shotgun (WGS) entry which is preliminary data.</text>
</comment>
<evidence type="ECO:0000256" key="2">
    <source>
        <dbReference type="ARBA" id="ARBA00023015"/>
    </source>
</evidence>
<keyword evidence="3" id="KW-0238">DNA-binding</keyword>
<dbReference type="CDD" id="cd08422">
    <property type="entry name" value="PBP2_CrgA_like"/>
    <property type="match status" value="1"/>
</dbReference>
<dbReference type="SUPFAM" id="SSF53850">
    <property type="entry name" value="Periplasmic binding protein-like II"/>
    <property type="match status" value="1"/>
</dbReference>
<dbReference type="PRINTS" id="PR00039">
    <property type="entry name" value="HTHLYSR"/>
</dbReference>
<dbReference type="InterPro" id="IPR000847">
    <property type="entry name" value="LysR_HTH_N"/>
</dbReference>
<dbReference type="InterPro" id="IPR036388">
    <property type="entry name" value="WH-like_DNA-bd_sf"/>
</dbReference>
<reference evidence="6 7" key="1">
    <citation type="submission" date="2019-07" db="EMBL/GenBank/DDBJ databases">
        <title>Whole genome shotgun sequence of Novosphingobium sediminis NBRC 106119.</title>
        <authorList>
            <person name="Hosoyama A."/>
            <person name="Uohara A."/>
            <person name="Ohji S."/>
            <person name="Ichikawa N."/>
        </authorList>
    </citation>
    <scope>NUCLEOTIDE SEQUENCE [LARGE SCALE GENOMIC DNA]</scope>
    <source>
        <strain evidence="6 7">NBRC 106119</strain>
    </source>
</reference>
<dbReference type="SUPFAM" id="SSF46785">
    <property type="entry name" value="Winged helix' DNA-binding domain"/>
    <property type="match status" value="1"/>
</dbReference>